<reference evidence="2" key="1">
    <citation type="submission" date="2021-01" db="UniProtKB">
        <authorList>
            <consortium name="EnsemblMetazoa"/>
        </authorList>
    </citation>
    <scope>IDENTIFICATION</scope>
</reference>
<feature type="region of interest" description="Disordered" evidence="1">
    <location>
        <begin position="53"/>
        <end position="115"/>
    </location>
</feature>
<evidence type="ECO:0000313" key="2">
    <source>
        <dbReference type="EnsemblMetazoa" id="CLYHEMP012202.1"/>
    </source>
</evidence>
<feature type="compositionally biased region" description="Basic residues" evidence="1">
    <location>
        <begin position="59"/>
        <end position="74"/>
    </location>
</feature>
<evidence type="ECO:0000313" key="3">
    <source>
        <dbReference type="Proteomes" id="UP000594262"/>
    </source>
</evidence>
<feature type="region of interest" description="Disordered" evidence="1">
    <location>
        <begin position="1"/>
        <end position="30"/>
    </location>
</feature>
<keyword evidence="3" id="KW-1185">Reference proteome</keyword>
<proteinExistence type="predicted"/>
<dbReference type="Proteomes" id="UP000594262">
    <property type="component" value="Unplaced"/>
</dbReference>
<sequence>AKTNQEDWGERLSPTCKTGTARSNEQSTSMEVFQRRAYWEAKIHRYPDVQMYTNGIDRSKHKKGHPRRHWLHLRRANERPKSKENRPSKEGQSSSVQKKASKMKKGACAMSDDSN</sequence>
<feature type="compositionally biased region" description="Basic and acidic residues" evidence="1">
    <location>
        <begin position="75"/>
        <end position="89"/>
    </location>
</feature>
<evidence type="ECO:0000256" key="1">
    <source>
        <dbReference type="SAM" id="MobiDB-lite"/>
    </source>
</evidence>
<accession>A0A7M5WMU4</accession>
<organism evidence="2 3">
    <name type="scientific">Clytia hemisphaerica</name>
    <dbReference type="NCBI Taxonomy" id="252671"/>
    <lineage>
        <taxon>Eukaryota</taxon>
        <taxon>Metazoa</taxon>
        <taxon>Cnidaria</taxon>
        <taxon>Hydrozoa</taxon>
        <taxon>Hydroidolina</taxon>
        <taxon>Leptothecata</taxon>
        <taxon>Obeliida</taxon>
        <taxon>Clytiidae</taxon>
        <taxon>Clytia</taxon>
    </lineage>
</organism>
<name>A0A7M5WMU4_9CNID</name>
<dbReference type="AlphaFoldDB" id="A0A7M5WMU4"/>
<feature type="compositionally biased region" description="Polar residues" evidence="1">
    <location>
        <begin position="15"/>
        <end position="30"/>
    </location>
</feature>
<feature type="compositionally biased region" description="Basic and acidic residues" evidence="1">
    <location>
        <begin position="1"/>
        <end position="10"/>
    </location>
</feature>
<protein>
    <submittedName>
        <fullName evidence="2">Uncharacterized protein</fullName>
    </submittedName>
</protein>
<dbReference type="EnsemblMetazoa" id="CLYHEMT012202.1">
    <property type="protein sequence ID" value="CLYHEMP012202.1"/>
    <property type="gene ID" value="CLYHEMG012202"/>
</dbReference>